<dbReference type="InterPro" id="IPR012910">
    <property type="entry name" value="Plug_dom"/>
</dbReference>
<gene>
    <name evidence="13" type="ORF">R5R33_13710</name>
</gene>
<dbReference type="EMBL" id="CP137555">
    <property type="protein sequence ID" value="WOX04788.1"/>
    <property type="molecule type" value="Genomic_DNA"/>
</dbReference>
<evidence type="ECO:0000256" key="9">
    <source>
        <dbReference type="RuleBase" id="RU003357"/>
    </source>
</evidence>
<name>A0AAU0MXE5_9GAMM</name>
<dbReference type="InterPro" id="IPR039426">
    <property type="entry name" value="TonB-dep_rcpt-like"/>
</dbReference>
<evidence type="ECO:0000256" key="8">
    <source>
        <dbReference type="PROSITE-ProRule" id="PRU01360"/>
    </source>
</evidence>
<dbReference type="Gene3D" id="2.170.130.10">
    <property type="entry name" value="TonB-dependent receptor, plug domain"/>
    <property type="match status" value="1"/>
</dbReference>
<dbReference type="GO" id="GO:0009279">
    <property type="term" value="C:cell outer membrane"/>
    <property type="evidence" value="ECO:0007669"/>
    <property type="project" value="UniProtKB-SubCell"/>
</dbReference>
<dbReference type="Proteomes" id="UP001302477">
    <property type="component" value="Chromosome"/>
</dbReference>
<dbReference type="AlphaFoldDB" id="A0AAU0MXE5"/>
<evidence type="ECO:0000256" key="1">
    <source>
        <dbReference type="ARBA" id="ARBA00004571"/>
    </source>
</evidence>
<protein>
    <submittedName>
        <fullName evidence="13">TonB-dependent receptor</fullName>
    </submittedName>
</protein>
<accession>A0AAU0MXE5</accession>
<dbReference type="Pfam" id="PF07715">
    <property type="entry name" value="Plug"/>
    <property type="match status" value="1"/>
</dbReference>
<keyword evidence="10" id="KW-0732">Signal</keyword>
<keyword evidence="5 9" id="KW-0798">TonB box</keyword>
<feature type="domain" description="TonB-dependent receptor plug" evidence="12">
    <location>
        <begin position="54"/>
        <end position="163"/>
    </location>
</feature>
<keyword evidence="4 8" id="KW-0812">Transmembrane</keyword>
<dbReference type="PROSITE" id="PS52016">
    <property type="entry name" value="TONB_DEPENDENT_REC_3"/>
    <property type="match status" value="1"/>
</dbReference>
<keyword evidence="13" id="KW-0675">Receptor</keyword>
<keyword evidence="6 8" id="KW-0472">Membrane</keyword>
<evidence type="ECO:0000259" key="11">
    <source>
        <dbReference type="Pfam" id="PF00593"/>
    </source>
</evidence>
<evidence type="ECO:0000256" key="3">
    <source>
        <dbReference type="ARBA" id="ARBA00022452"/>
    </source>
</evidence>
<evidence type="ECO:0000313" key="14">
    <source>
        <dbReference type="Proteomes" id="UP001302477"/>
    </source>
</evidence>
<proteinExistence type="inferred from homology"/>
<dbReference type="SUPFAM" id="SSF56935">
    <property type="entry name" value="Porins"/>
    <property type="match status" value="1"/>
</dbReference>
<keyword evidence="7 8" id="KW-0998">Cell outer membrane</keyword>
<evidence type="ECO:0000256" key="2">
    <source>
        <dbReference type="ARBA" id="ARBA00022448"/>
    </source>
</evidence>
<dbReference type="Pfam" id="PF00593">
    <property type="entry name" value="TonB_dep_Rec_b-barrel"/>
    <property type="match status" value="1"/>
</dbReference>
<dbReference type="PANTHER" id="PTHR47234:SF2">
    <property type="entry name" value="TONB-DEPENDENT RECEPTOR"/>
    <property type="match status" value="1"/>
</dbReference>
<dbReference type="Gene3D" id="2.40.170.20">
    <property type="entry name" value="TonB-dependent receptor, beta-barrel domain"/>
    <property type="match status" value="1"/>
</dbReference>
<dbReference type="PANTHER" id="PTHR47234">
    <property type="match status" value="1"/>
</dbReference>
<feature type="signal peptide" evidence="10">
    <location>
        <begin position="1"/>
        <end position="30"/>
    </location>
</feature>
<evidence type="ECO:0000313" key="13">
    <source>
        <dbReference type="EMBL" id="WOX04788.1"/>
    </source>
</evidence>
<reference evidence="13 14" key="1">
    <citation type="submission" date="2023-10" db="EMBL/GenBank/DDBJ databases">
        <title>Description of Microbulbifer bruguierae sp. nov., isolated from the sediments of mangrove plant Bruguiera sexangula and comparative genomic analyses of the genus Microbulbifer.</title>
        <authorList>
            <person name="Long M."/>
        </authorList>
    </citation>
    <scope>NUCLEOTIDE SEQUENCE [LARGE SCALE GENOMIC DNA]</scope>
    <source>
        <strain evidence="13 14">SPO729</strain>
    </source>
</reference>
<dbReference type="InterPro" id="IPR037066">
    <property type="entry name" value="Plug_dom_sf"/>
</dbReference>
<keyword evidence="3 8" id="KW-1134">Transmembrane beta strand</keyword>
<evidence type="ECO:0000256" key="10">
    <source>
        <dbReference type="SAM" id="SignalP"/>
    </source>
</evidence>
<keyword evidence="2 8" id="KW-0813">Transport</keyword>
<evidence type="ECO:0000256" key="6">
    <source>
        <dbReference type="ARBA" id="ARBA00023136"/>
    </source>
</evidence>
<comment type="subcellular location">
    <subcellularLocation>
        <location evidence="1 8">Cell outer membrane</location>
        <topology evidence="1 8">Multi-pass membrane protein</topology>
    </subcellularLocation>
</comment>
<dbReference type="RefSeq" id="WP_318953264.1">
    <property type="nucleotide sequence ID" value="NZ_CP137555.1"/>
</dbReference>
<evidence type="ECO:0000256" key="4">
    <source>
        <dbReference type="ARBA" id="ARBA00022692"/>
    </source>
</evidence>
<dbReference type="KEGG" id="mpaf:R5R33_13710"/>
<feature type="domain" description="TonB-dependent receptor-like beta-barrel" evidence="11">
    <location>
        <begin position="384"/>
        <end position="910"/>
    </location>
</feature>
<evidence type="ECO:0000256" key="5">
    <source>
        <dbReference type="ARBA" id="ARBA00023077"/>
    </source>
</evidence>
<dbReference type="InterPro" id="IPR036942">
    <property type="entry name" value="Beta-barrel_TonB_sf"/>
</dbReference>
<feature type="chain" id="PRO_5043815432" evidence="10">
    <location>
        <begin position="31"/>
        <end position="947"/>
    </location>
</feature>
<organism evidence="13 14">
    <name type="scientific">Microbulbifer pacificus</name>
    <dbReference type="NCBI Taxonomy" id="407164"/>
    <lineage>
        <taxon>Bacteria</taxon>
        <taxon>Pseudomonadati</taxon>
        <taxon>Pseudomonadota</taxon>
        <taxon>Gammaproteobacteria</taxon>
        <taxon>Cellvibrionales</taxon>
        <taxon>Microbulbiferaceae</taxon>
        <taxon>Microbulbifer</taxon>
    </lineage>
</organism>
<keyword evidence="14" id="KW-1185">Reference proteome</keyword>
<evidence type="ECO:0000256" key="7">
    <source>
        <dbReference type="ARBA" id="ARBA00023237"/>
    </source>
</evidence>
<comment type="similarity">
    <text evidence="8 9">Belongs to the TonB-dependent receptor family.</text>
</comment>
<sequence length="947" mass="101612">MKKNLLSLAVKGALGLTAAAIMVPAMPAFAQEDEAQAVEEVIVTGSRLRVSQTQTATSPVTEINAEEFAINGATTVEDLVNQYPQLDMNFDNFMNNGSYGYASVSLRNLGAERTLTLVNGRRLPSGTYETTDLSIVPAAMVKRVDVMSGGASAVYGADAVAGVVNFELDDEFEGVGVNVGWQGYQHKNDNKYMQGLLDDAGYDYPTGSGVDGGSNNLDVMFGTSFAEKGNFVGYVTYRENEALMQGDRDYSSCALGHSSTSRTEYCGGSATANPGNFLVDGSWYTADGDGSFTPGRNVYNYAPINFYQRPDERYTAGFIAKYEVNEHFTPYTELMYVQRKSGVQIAESGTFGAAVTVPCDSALIGSLCADAGITDETVTARLYKRNTEGGPRLWNDENESYRFVIGGNGEINDNWTYDASLTYGENSAESQGYNDFLFSRIADAATGCQAGSFEGCLPYDIWNNNISVEAANALAAVSWQNIDTTFTVLQAYASGDLGFGLPSAKGETIGLVAGVEYRENTFTRASDANSLAGEFAGAGGADTNLDASIDVTEVFFESSIPLLADMGALNSFGAELGYRYSDYSTSGGVSTFKLGLSARFAEDYLVRASWNRAIRAATLNDLYTPATMALWSGTDPCAGEDPEATFEQCARTGVTAEMYGNIDPSPAGQYNMFSGGNDELTPEDATTFTFGVAATPVDNLNLAIDYYNIEVEDVISTVGASTKLNACLSQGLFCSDIRRDTEGTGTGDLWVGNSTEVATAGMIFNQIGNNGIMEREGIDLSASYSFDMGVGSMTASFVTTYVLKDYFEPIPGDESSSYDCAGLVNVSCHSPEWRHIANLRYNLDSWSVGMRWRHIGGAAFEDQYSGELLGYAADPYLSSGGRGLDSYDYLDLSAAVETTYGTLTLGINNVWDKEPPLVGVNLSENGNALGGYDQAGRYMFTSFNARF</sequence>
<evidence type="ECO:0000259" key="12">
    <source>
        <dbReference type="Pfam" id="PF07715"/>
    </source>
</evidence>
<dbReference type="InterPro" id="IPR000531">
    <property type="entry name" value="Beta-barrel_TonB"/>
</dbReference>